<evidence type="ECO:0008006" key="3">
    <source>
        <dbReference type="Google" id="ProtNLM"/>
    </source>
</evidence>
<dbReference type="GeneID" id="94443079"/>
<protein>
    <recommendedName>
        <fullName evidence="3">Glycosyl transferase family 28 C-terminal domain-containing protein</fullName>
    </recommendedName>
</protein>
<dbReference type="KEGG" id="mfol:DXT68_01625"/>
<evidence type="ECO:0000313" key="1">
    <source>
        <dbReference type="EMBL" id="KJL20258.1"/>
    </source>
</evidence>
<accession>A0A0F0KHD4</accession>
<sequence>MIGWYVHHHGWGHVTRMQAIRPHLLDDVTVFSSLPRPGTLDERTAWVQLPSDSGPVTASDGVRREAHELGDVTAGGALHWAPIAHPGHQQRLATIAEWIARTPVSAFVVDVSVEVTAFVRLLGVPTVVFAQPGDRTDPPHRLGYDLADRIVAPWADGTIDARELVDRDEQVRRVGAISRYDGRDRAGDHDGDARRVLFLSRTLDPARLAETIARLSARGWIVETAGAGDDDRVDDVWPLLCRATVVVSAAGQNGVADLAAAGARAVVLAQDRPFGEQEHTGRVLHEQSYACTGWADSSPAQVVDLIERAAASTPDWSGWGVTGAAARAAAAIEEAAS</sequence>
<proteinExistence type="predicted"/>
<comment type="caution">
    <text evidence="1">The sequence shown here is derived from an EMBL/GenBank/DDBJ whole genome shotgun (WGS) entry which is preliminary data.</text>
</comment>
<dbReference type="Gene3D" id="3.40.50.2000">
    <property type="entry name" value="Glycogen Phosphorylase B"/>
    <property type="match status" value="1"/>
</dbReference>
<dbReference type="EMBL" id="JYIU01000043">
    <property type="protein sequence ID" value="KJL20258.1"/>
    <property type="molecule type" value="Genomic_DNA"/>
</dbReference>
<name>A0A0F0KHD4_9MICO</name>
<dbReference type="AlphaFoldDB" id="A0A0F0KHD4"/>
<reference evidence="1 2" key="1">
    <citation type="submission" date="2015-02" db="EMBL/GenBank/DDBJ databases">
        <title>Draft genome sequences of ten Microbacterium spp. with emphasis on heavy metal contaminated environments.</title>
        <authorList>
            <person name="Corretto E."/>
        </authorList>
    </citation>
    <scope>NUCLEOTIDE SEQUENCE [LARGE SCALE GENOMIC DNA]</scope>
    <source>
        <strain evidence="1 2">DSM 12966</strain>
    </source>
</reference>
<gene>
    <name evidence="1" type="ORF">RN50_02103</name>
</gene>
<keyword evidence="2" id="KW-1185">Reference proteome</keyword>
<dbReference type="RefSeq" id="WP_045254448.1">
    <property type="nucleotide sequence ID" value="NZ_CP031425.1"/>
</dbReference>
<organism evidence="1 2">
    <name type="scientific">Microbacterium foliorum</name>
    <dbReference type="NCBI Taxonomy" id="104336"/>
    <lineage>
        <taxon>Bacteria</taxon>
        <taxon>Bacillati</taxon>
        <taxon>Actinomycetota</taxon>
        <taxon>Actinomycetes</taxon>
        <taxon>Micrococcales</taxon>
        <taxon>Microbacteriaceae</taxon>
        <taxon>Microbacterium</taxon>
    </lineage>
</organism>
<evidence type="ECO:0000313" key="2">
    <source>
        <dbReference type="Proteomes" id="UP000033572"/>
    </source>
</evidence>
<dbReference type="Proteomes" id="UP000033572">
    <property type="component" value="Unassembled WGS sequence"/>
</dbReference>
<dbReference type="PATRIC" id="fig|104336.4.peg.2146"/>
<dbReference type="SUPFAM" id="SSF53756">
    <property type="entry name" value="UDP-Glycosyltransferase/glycogen phosphorylase"/>
    <property type="match status" value="1"/>
</dbReference>